<accession>H2XTD8</accession>
<dbReference type="GeneTree" id="ENSGT00390000005147"/>
<evidence type="ECO:0000256" key="4">
    <source>
        <dbReference type="ARBA" id="ARBA00007674"/>
    </source>
</evidence>
<evidence type="ECO:0000256" key="3">
    <source>
        <dbReference type="ARBA" id="ARBA00004496"/>
    </source>
</evidence>
<dbReference type="InterPro" id="IPR046448">
    <property type="entry name" value="ECSIT_N"/>
</dbReference>
<dbReference type="STRING" id="7719.ENSCINP00000032922"/>
<evidence type="ECO:0000256" key="1">
    <source>
        <dbReference type="ARBA" id="ARBA00004123"/>
    </source>
</evidence>
<evidence type="ECO:0000256" key="10">
    <source>
        <dbReference type="ARBA" id="ARBA00023128"/>
    </source>
</evidence>
<reference evidence="14" key="1">
    <citation type="journal article" date="2002" name="Science">
        <title>The draft genome of Ciona intestinalis: insights into chordate and vertebrate origins.</title>
        <authorList>
            <person name="Dehal P."/>
            <person name="Satou Y."/>
            <person name="Campbell R.K."/>
            <person name="Chapman J."/>
            <person name="Degnan B."/>
            <person name="De Tomaso A."/>
            <person name="Davidson B."/>
            <person name="Di Gregorio A."/>
            <person name="Gelpke M."/>
            <person name="Goodstein D.M."/>
            <person name="Harafuji N."/>
            <person name="Hastings K.E."/>
            <person name="Ho I."/>
            <person name="Hotta K."/>
            <person name="Huang W."/>
            <person name="Kawashima T."/>
            <person name="Lemaire P."/>
            <person name="Martinez D."/>
            <person name="Meinertzhagen I.A."/>
            <person name="Necula S."/>
            <person name="Nonaka M."/>
            <person name="Putnam N."/>
            <person name="Rash S."/>
            <person name="Saiga H."/>
            <person name="Satake M."/>
            <person name="Terry A."/>
            <person name="Yamada L."/>
            <person name="Wang H.G."/>
            <person name="Awazu S."/>
            <person name="Azumi K."/>
            <person name="Boore J."/>
            <person name="Branno M."/>
            <person name="Chin-Bow S."/>
            <person name="DeSantis R."/>
            <person name="Doyle S."/>
            <person name="Francino P."/>
            <person name="Keys D.N."/>
            <person name="Haga S."/>
            <person name="Hayashi H."/>
            <person name="Hino K."/>
            <person name="Imai K.S."/>
            <person name="Inaba K."/>
            <person name="Kano S."/>
            <person name="Kobayashi K."/>
            <person name="Kobayashi M."/>
            <person name="Lee B.I."/>
            <person name="Makabe K.W."/>
            <person name="Manohar C."/>
            <person name="Matassi G."/>
            <person name="Medina M."/>
            <person name="Mochizuki Y."/>
            <person name="Mount S."/>
            <person name="Morishita T."/>
            <person name="Miura S."/>
            <person name="Nakayama A."/>
            <person name="Nishizaka S."/>
            <person name="Nomoto H."/>
            <person name="Ohta F."/>
            <person name="Oishi K."/>
            <person name="Rigoutsos I."/>
            <person name="Sano M."/>
            <person name="Sasaki A."/>
            <person name="Sasakura Y."/>
            <person name="Shoguchi E."/>
            <person name="Shin-i T."/>
            <person name="Spagnuolo A."/>
            <person name="Stainier D."/>
            <person name="Suzuki M.M."/>
            <person name="Tassy O."/>
            <person name="Takatori N."/>
            <person name="Tokuoka M."/>
            <person name="Yagi K."/>
            <person name="Yoshizaki F."/>
            <person name="Wada S."/>
            <person name="Zhang C."/>
            <person name="Hyatt P.D."/>
            <person name="Larimer F."/>
            <person name="Detter C."/>
            <person name="Doggett N."/>
            <person name="Glavina T."/>
            <person name="Hawkins T."/>
            <person name="Richardson P."/>
            <person name="Lucas S."/>
            <person name="Kohara Y."/>
            <person name="Levine M."/>
            <person name="Satoh N."/>
            <person name="Rokhsar D.S."/>
        </authorList>
    </citation>
    <scope>NUCLEOTIDE SEQUENCE [LARGE SCALE GENOMIC DNA]</scope>
</reference>
<keyword evidence="10" id="KW-0496">Mitochondrion</keyword>
<evidence type="ECO:0000256" key="9">
    <source>
        <dbReference type="ARBA" id="ARBA00022946"/>
    </source>
</evidence>
<proteinExistence type="inferred from homology"/>
<reference evidence="13" key="2">
    <citation type="journal article" date="2008" name="Genome Biol.">
        <title>Improved genome assembly and evidence-based global gene model set for the chordate Ciona intestinalis: new insight into intron and operon populations.</title>
        <authorList>
            <person name="Satou Y."/>
            <person name="Mineta K."/>
            <person name="Ogasawara M."/>
            <person name="Sasakura Y."/>
            <person name="Shoguchi E."/>
            <person name="Ueno K."/>
            <person name="Yamada L."/>
            <person name="Matsumoto J."/>
            <person name="Wasserscheid J."/>
            <person name="Dewar K."/>
            <person name="Wiley G.B."/>
            <person name="Macmil S.L."/>
            <person name="Roe B.A."/>
            <person name="Zeller R.W."/>
            <person name="Hastings K.E."/>
            <person name="Lemaire P."/>
            <person name="Lindquist E."/>
            <person name="Endo T."/>
            <person name="Hotta K."/>
            <person name="Inaba K."/>
        </authorList>
    </citation>
    <scope>NUCLEOTIDE SEQUENCE [LARGE SCALE GENOMIC DNA]</scope>
    <source>
        <strain evidence="13">wild type</strain>
    </source>
</reference>
<evidence type="ECO:0000256" key="2">
    <source>
        <dbReference type="ARBA" id="ARBA00004173"/>
    </source>
</evidence>
<dbReference type="PANTHER" id="PTHR13113:SF1">
    <property type="entry name" value="EVOLUTIONARILY CONSERVED SIGNALING INTERMEDIATE IN TOLL PATHWAY, MITOCHONDRIAL"/>
    <property type="match status" value="1"/>
</dbReference>
<dbReference type="InParanoid" id="H2XTD8"/>
<dbReference type="GO" id="GO:0005634">
    <property type="term" value="C:nucleus"/>
    <property type="evidence" value="ECO:0007669"/>
    <property type="project" value="UniProtKB-SubCell"/>
</dbReference>
<comment type="subcellular location">
    <subcellularLocation>
        <location evidence="3">Cytoplasm</location>
    </subcellularLocation>
    <subcellularLocation>
        <location evidence="2">Mitochondrion</location>
    </subcellularLocation>
    <subcellularLocation>
        <location evidence="1">Nucleus</location>
    </subcellularLocation>
</comment>
<evidence type="ECO:0000256" key="5">
    <source>
        <dbReference type="ARBA" id="ARBA00019998"/>
    </source>
</evidence>
<reference evidence="13" key="4">
    <citation type="submission" date="2025-09" db="UniProtKB">
        <authorList>
            <consortium name="Ensembl"/>
        </authorList>
    </citation>
    <scope>IDENTIFICATION</scope>
</reference>
<evidence type="ECO:0000259" key="12">
    <source>
        <dbReference type="SMART" id="SM01284"/>
    </source>
</evidence>
<evidence type="ECO:0000256" key="8">
    <source>
        <dbReference type="ARBA" id="ARBA00022859"/>
    </source>
</evidence>
<dbReference type="Pfam" id="PF14784">
    <property type="entry name" value="ECSIT_C"/>
    <property type="match status" value="1"/>
</dbReference>
<dbReference type="AlphaFoldDB" id="H2XTD8"/>
<dbReference type="GO" id="GO:0005739">
    <property type="term" value="C:mitochondrion"/>
    <property type="evidence" value="ECO:0000318"/>
    <property type="project" value="GO_Central"/>
</dbReference>
<evidence type="ECO:0000313" key="13">
    <source>
        <dbReference type="Ensembl" id="ENSCINP00000032922.1"/>
    </source>
</evidence>
<evidence type="ECO:0000256" key="6">
    <source>
        <dbReference type="ARBA" id="ARBA00022490"/>
    </source>
</evidence>
<dbReference type="PANTHER" id="PTHR13113">
    <property type="entry name" value="ECSIT EVOLUTIONARILY CONSERVED SIGNALING INTERMEDIATE IN TOLL PATHWAYS"/>
    <property type="match status" value="1"/>
</dbReference>
<comment type="similarity">
    <text evidence="4">Belongs to the ECSIT family.</text>
</comment>
<name>H2XTD8_CIOIN</name>
<evidence type="ECO:0000313" key="14">
    <source>
        <dbReference type="Proteomes" id="UP000008144"/>
    </source>
</evidence>
<keyword evidence="14" id="KW-1185">Reference proteome</keyword>
<dbReference type="Ensembl" id="ENSCINT00000035945.1">
    <property type="protein sequence ID" value="ENSCINP00000032922.1"/>
    <property type="gene ID" value="ENSCING00000019375.1"/>
</dbReference>
<dbReference type="FunCoup" id="H2XTD8">
    <property type="interactions" value="2"/>
</dbReference>
<keyword evidence="7" id="KW-0399">Innate immunity</keyword>
<dbReference type="GO" id="GO:0045087">
    <property type="term" value="P:innate immune response"/>
    <property type="evidence" value="ECO:0000318"/>
    <property type="project" value="GO_Central"/>
</dbReference>
<dbReference type="Pfam" id="PF06239">
    <property type="entry name" value="ECSIT_N"/>
    <property type="match status" value="1"/>
</dbReference>
<dbReference type="EMBL" id="EAAA01002665">
    <property type="status" value="NOT_ANNOTATED_CDS"/>
    <property type="molecule type" value="Genomic_DNA"/>
</dbReference>
<keyword evidence="9" id="KW-0809">Transit peptide</keyword>
<feature type="domain" description="ECSIT C-terminal" evidence="12">
    <location>
        <begin position="190"/>
        <end position="305"/>
    </location>
</feature>
<evidence type="ECO:0000256" key="11">
    <source>
        <dbReference type="ARBA" id="ARBA00023242"/>
    </source>
</evidence>
<keyword evidence="6" id="KW-0963">Cytoplasm</keyword>
<reference evidence="13" key="3">
    <citation type="submission" date="2025-08" db="UniProtKB">
        <authorList>
            <consortium name="Ensembl"/>
        </authorList>
    </citation>
    <scope>IDENTIFICATION</scope>
</reference>
<dbReference type="InterPro" id="IPR029342">
    <property type="entry name" value="ECIST_C"/>
</dbReference>
<dbReference type="HOGENOM" id="CLU_046917_1_0_1"/>
<organism evidence="13 14">
    <name type="scientific">Ciona intestinalis</name>
    <name type="common">Transparent sea squirt</name>
    <name type="synonym">Ascidia intestinalis</name>
    <dbReference type="NCBI Taxonomy" id="7719"/>
    <lineage>
        <taxon>Eukaryota</taxon>
        <taxon>Metazoa</taxon>
        <taxon>Chordata</taxon>
        <taxon>Tunicata</taxon>
        <taxon>Ascidiacea</taxon>
        <taxon>Phlebobranchia</taxon>
        <taxon>Cionidae</taxon>
        <taxon>Ciona</taxon>
    </lineage>
</organism>
<dbReference type="InterPro" id="IPR010418">
    <property type="entry name" value="ECSIT"/>
</dbReference>
<protein>
    <recommendedName>
        <fullName evidence="5">Evolutionarily conserved signaling intermediate in Toll pathway, mitochondrial</fullName>
    </recommendedName>
</protein>
<keyword evidence="8" id="KW-0391">Immunity</keyword>
<evidence type="ECO:0000256" key="7">
    <source>
        <dbReference type="ARBA" id="ARBA00022588"/>
    </source>
</evidence>
<sequence length="305" mass="34940">KRTFYKLVDIWISEAGLARRGHREFIQAAMHAMPKFNVESDIRAYVRLLDCFPDGKHTGIHRSHWFYSAFQDKIADHSIAENLVSQISQHGAIPNDKLFNKALEIFGKFSPAMLAVRQCLFWYPRIIAFQKHPISVSDFKELSPTEIAFHGLRQMSPGLDAKFRNFEVLQSECDEILNTDQLDSVVSIQTPEQQSMLAKHDPDSPVFIQGPNTVYVKNKQLQYYVMRSDPKELIPAKKVELEDGLGYTETRIKEIAQVEKDTEKVEGPVYAIACTDYTSHAALRTWVRGLLEDNKNLSLCTVMFQ</sequence>
<dbReference type="OMA" id="WKNETHE"/>
<keyword evidence="11" id="KW-0539">Nucleus</keyword>
<dbReference type="Proteomes" id="UP000008144">
    <property type="component" value="Chromosome 8"/>
</dbReference>
<dbReference type="GO" id="GO:0007178">
    <property type="term" value="P:cell surface receptor protein serine/threonine kinase signaling pathway"/>
    <property type="evidence" value="ECO:0000318"/>
    <property type="project" value="GO_Central"/>
</dbReference>
<dbReference type="SMART" id="SM01284">
    <property type="entry name" value="ECSIT_Cterm"/>
    <property type="match status" value="1"/>
</dbReference>